<organism evidence="1 2">
    <name type="scientific">Artemisia annua</name>
    <name type="common">Sweet wormwood</name>
    <dbReference type="NCBI Taxonomy" id="35608"/>
    <lineage>
        <taxon>Eukaryota</taxon>
        <taxon>Viridiplantae</taxon>
        <taxon>Streptophyta</taxon>
        <taxon>Embryophyta</taxon>
        <taxon>Tracheophyta</taxon>
        <taxon>Spermatophyta</taxon>
        <taxon>Magnoliopsida</taxon>
        <taxon>eudicotyledons</taxon>
        <taxon>Gunneridae</taxon>
        <taxon>Pentapetalae</taxon>
        <taxon>asterids</taxon>
        <taxon>campanulids</taxon>
        <taxon>Asterales</taxon>
        <taxon>Asteraceae</taxon>
        <taxon>Asteroideae</taxon>
        <taxon>Anthemideae</taxon>
        <taxon>Artemisiinae</taxon>
        <taxon>Artemisia</taxon>
    </lineage>
</organism>
<proteinExistence type="predicted"/>
<accession>A0A2U1QFP9</accession>
<dbReference type="InterPro" id="IPR045034">
    <property type="entry name" value="O-acyltransferase_WSD1-like"/>
</dbReference>
<dbReference type="STRING" id="35608.A0A2U1QFP9"/>
<dbReference type="GO" id="GO:0008374">
    <property type="term" value="F:O-acyltransferase activity"/>
    <property type="evidence" value="ECO:0007669"/>
    <property type="project" value="InterPro"/>
</dbReference>
<name>A0A2U1QFP9_ARTAN</name>
<evidence type="ECO:0000313" key="1">
    <source>
        <dbReference type="EMBL" id="PWA96808.1"/>
    </source>
</evidence>
<dbReference type="AlphaFoldDB" id="A0A2U1QFP9"/>
<dbReference type="GO" id="GO:0019432">
    <property type="term" value="P:triglyceride biosynthetic process"/>
    <property type="evidence" value="ECO:0007669"/>
    <property type="project" value="TreeGrafter"/>
</dbReference>
<sequence length="189" mass="21824">MKTVWDVHLLNLKTLDAEAIGIFHIHHPLVNGTSLMSLLLACTRQISNPDLVHSVLSHKDGNSGWFSSYSYYAPTIVSKQSTNIVQKYASDFITSLYFHVVIIEEWSKQYTEEYQAQQKELIQLECEARLKGGFYVYPEAKMLFIIRIRVEEWTGCLEITLKAVPKFEAKHPMLFRLKFLNYFTVADGV</sequence>
<reference evidence="1 2" key="1">
    <citation type="journal article" date="2018" name="Mol. Plant">
        <title>The genome of Artemisia annua provides insight into the evolution of Asteraceae family and artemisinin biosynthesis.</title>
        <authorList>
            <person name="Shen Q."/>
            <person name="Zhang L."/>
            <person name="Liao Z."/>
            <person name="Wang S."/>
            <person name="Yan T."/>
            <person name="Shi P."/>
            <person name="Liu M."/>
            <person name="Fu X."/>
            <person name="Pan Q."/>
            <person name="Wang Y."/>
            <person name="Lv Z."/>
            <person name="Lu X."/>
            <person name="Zhang F."/>
            <person name="Jiang W."/>
            <person name="Ma Y."/>
            <person name="Chen M."/>
            <person name="Hao X."/>
            <person name="Li L."/>
            <person name="Tang Y."/>
            <person name="Lv G."/>
            <person name="Zhou Y."/>
            <person name="Sun X."/>
            <person name="Brodelius P.E."/>
            <person name="Rose J.K.C."/>
            <person name="Tang K."/>
        </authorList>
    </citation>
    <scope>NUCLEOTIDE SEQUENCE [LARGE SCALE GENOMIC DNA]</scope>
    <source>
        <strain evidence="2">cv. Huhao1</strain>
        <tissue evidence="1">Leaf</tissue>
    </source>
</reference>
<protein>
    <submittedName>
        <fullName evidence="1">O-acyltransferase, WSD1, C-terminal</fullName>
    </submittedName>
</protein>
<dbReference type="PANTHER" id="PTHR31650:SF74">
    <property type="entry name" value="O-ACYLTRANSFERASE WSD1-LIKE"/>
    <property type="match status" value="1"/>
</dbReference>
<gene>
    <name evidence="1" type="ORF">CTI12_AA038020</name>
</gene>
<dbReference type="PANTHER" id="PTHR31650">
    <property type="entry name" value="O-ACYLTRANSFERASE (WSD1-LIKE) FAMILY PROTEIN"/>
    <property type="match status" value="1"/>
</dbReference>
<keyword evidence="1" id="KW-0808">Transferase</keyword>
<dbReference type="EMBL" id="PKPP01000158">
    <property type="protein sequence ID" value="PWA96808.1"/>
    <property type="molecule type" value="Genomic_DNA"/>
</dbReference>
<dbReference type="Proteomes" id="UP000245207">
    <property type="component" value="Unassembled WGS sequence"/>
</dbReference>
<dbReference type="OrthoDB" id="1747503at2759"/>
<dbReference type="GO" id="GO:0005886">
    <property type="term" value="C:plasma membrane"/>
    <property type="evidence" value="ECO:0007669"/>
    <property type="project" value="TreeGrafter"/>
</dbReference>
<keyword evidence="2" id="KW-1185">Reference proteome</keyword>
<evidence type="ECO:0000313" key="2">
    <source>
        <dbReference type="Proteomes" id="UP000245207"/>
    </source>
</evidence>
<comment type="caution">
    <text evidence="1">The sequence shown here is derived from an EMBL/GenBank/DDBJ whole genome shotgun (WGS) entry which is preliminary data.</text>
</comment>
<keyword evidence="1" id="KW-0012">Acyltransferase</keyword>